<dbReference type="EMBL" id="CP144545">
    <property type="protein sequence ID" value="WVW84993.1"/>
    <property type="molecule type" value="Genomic_DNA"/>
</dbReference>
<dbReference type="KEGG" id="kbi:30210105"/>
<dbReference type="GeneID" id="30210105"/>
<reference evidence="2" key="3">
    <citation type="submission" date="2014-01" db="EMBL/GenBank/DDBJ databases">
        <title>Evolution of pathogenesis and genome organization in the Tremellales.</title>
        <authorList>
            <person name="Cuomo C."/>
            <person name="Litvintseva A."/>
            <person name="Heitman J."/>
            <person name="Chen Y."/>
            <person name="Sun S."/>
            <person name="Springer D."/>
            <person name="Dromer F."/>
            <person name="Young S."/>
            <person name="Zeng Q."/>
            <person name="Chapman S."/>
            <person name="Gujja S."/>
            <person name="Saif S."/>
            <person name="Birren B."/>
        </authorList>
    </citation>
    <scope>NUCLEOTIDE SEQUENCE</scope>
    <source>
        <strain evidence="2">CBS 10118</strain>
    </source>
</reference>
<protein>
    <submittedName>
        <fullName evidence="2">Uncharacterized protein</fullName>
    </submittedName>
</protein>
<evidence type="ECO:0000313" key="4">
    <source>
        <dbReference type="Proteomes" id="UP000092730"/>
    </source>
</evidence>
<gene>
    <name evidence="2" type="ORF">I302_05706</name>
    <name evidence="3" type="ORF">I302_107029</name>
</gene>
<evidence type="ECO:0000256" key="1">
    <source>
        <dbReference type="SAM" id="MobiDB-lite"/>
    </source>
</evidence>
<keyword evidence="4" id="KW-1185">Reference proteome</keyword>
<feature type="region of interest" description="Disordered" evidence="1">
    <location>
        <begin position="1"/>
        <end position="38"/>
    </location>
</feature>
<dbReference type="EMBL" id="KI894022">
    <property type="protein sequence ID" value="OCF24247.1"/>
    <property type="molecule type" value="Genomic_DNA"/>
</dbReference>
<dbReference type="RefSeq" id="XP_019045317.1">
    <property type="nucleotide sequence ID" value="XM_019192320.1"/>
</dbReference>
<name>A0A1B9FZP6_9TREE</name>
<dbReference type="Proteomes" id="UP000092730">
    <property type="component" value="Chromosome 5"/>
</dbReference>
<evidence type="ECO:0000313" key="2">
    <source>
        <dbReference type="EMBL" id="OCF24247.1"/>
    </source>
</evidence>
<reference evidence="3" key="2">
    <citation type="submission" date="2013-07" db="EMBL/GenBank/DDBJ databases">
        <authorList>
            <consortium name="The Broad Institute Genome Sequencing Platform"/>
            <person name="Cuomo C."/>
            <person name="Litvintseva A."/>
            <person name="Chen Y."/>
            <person name="Heitman J."/>
            <person name="Sun S."/>
            <person name="Springer D."/>
            <person name="Dromer F."/>
            <person name="Young S.K."/>
            <person name="Zeng Q."/>
            <person name="Gargeya S."/>
            <person name="Fitzgerald M."/>
            <person name="Abouelleil A."/>
            <person name="Alvarado L."/>
            <person name="Berlin A.M."/>
            <person name="Chapman S.B."/>
            <person name="Dewar J."/>
            <person name="Goldberg J."/>
            <person name="Griggs A."/>
            <person name="Gujja S."/>
            <person name="Hansen M."/>
            <person name="Howarth C."/>
            <person name="Imamovic A."/>
            <person name="Larimer J."/>
            <person name="McCowan C."/>
            <person name="Murphy C."/>
            <person name="Pearson M."/>
            <person name="Priest M."/>
            <person name="Roberts A."/>
            <person name="Saif S."/>
            <person name="Shea T."/>
            <person name="Sykes S."/>
            <person name="Wortman J."/>
            <person name="Nusbaum C."/>
            <person name="Birren B."/>
        </authorList>
    </citation>
    <scope>NUCLEOTIDE SEQUENCE</scope>
    <source>
        <strain evidence="3">CBS 10118</strain>
    </source>
</reference>
<proteinExistence type="predicted"/>
<evidence type="ECO:0000313" key="3">
    <source>
        <dbReference type="EMBL" id="WVW84993.1"/>
    </source>
</evidence>
<accession>A0A1B9FZP6</accession>
<dbReference type="AlphaFoldDB" id="A0A1B9FZP6"/>
<feature type="compositionally biased region" description="Polar residues" evidence="1">
    <location>
        <begin position="22"/>
        <end position="33"/>
    </location>
</feature>
<sequence length="117" mass="12893">MSLDQQTMSTSPPPPPTYEESLGSSSSTNQPTAQPHWKRYRATLFSKEGKQEAFDKLCEDLRRDSKTIAARASVLERQGGSAARGISLEVPFLGYSTPAPVTLHEIIDDESSPRNQK</sequence>
<organism evidence="2">
    <name type="scientific">Kwoniella bestiolae CBS 10118</name>
    <dbReference type="NCBI Taxonomy" id="1296100"/>
    <lineage>
        <taxon>Eukaryota</taxon>
        <taxon>Fungi</taxon>
        <taxon>Dikarya</taxon>
        <taxon>Basidiomycota</taxon>
        <taxon>Agaricomycotina</taxon>
        <taxon>Tremellomycetes</taxon>
        <taxon>Tremellales</taxon>
        <taxon>Cryptococcaceae</taxon>
        <taxon>Kwoniella</taxon>
    </lineage>
</organism>
<reference evidence="2" key="1">
    <citation type="submission" date="2013-07" db="EMBL/GenBank/DDBJ databases">
        <title>The Genome Sequence of Cryptococcus bestiolae CBS10118.</title>
        <authorList>
            <consortium name="The Broad Institute Genome Sequencing Platform"/>
            <person name="Cuomo C."/>
            <person name="Litvintseva A."/>
            <person name="Chen Y."/>
            <person name="Heitman J."/>
            <person name="Sun S."/>
            <person name="Springer D."/>
            <person name="Dromer F."/>
            <person name="Young S.K."/>
            <person name="Zeng Q."/>
            <person name="Gargeya S."/>
            <person name="Fitzgerald M."/>
            <person name="Abouelleil A."/>
            <person name="Alvarado L."/>
            <person name="Berlin A.M."/>
            <person name="Chapman S.B."/>
            <person name="Dewar J."/>
            <person name="Goldberg J."/>
            <person name="Griggs A."/>
            <person name="Gujja S."/>
            <person name="Hansen M."/>
            <person name="Howarth C."/>
            <person name="Imamovic A."/>
            <person name="Larimer J."/>
            <person name="McCowan C."/>
            <person name="Murphy C."/>
            <person name="Pearson M."/>
            <person name="Priest M."/>
            <person name="Roberts A."/>
            <person name="Saif S."/>
            <person name="Shea T."/>
            <person name="Sykes S."/>
            <person name="Wortman J."/>
            <person name="Nusbaum C."/>
            <person name="Birren B."/>
        </authorList>
    </citation>
    <scope>NUCLEOTIDE SEQUENCE [LARGE SCALE GENOMIC DNA]</scope>
    <source>
        <strain evidence="2">CBS 10118</strain>
    </source>
</reference>
<reference evidence="3" key="4">
    <citation type="submission" date="2024-02" db="EMBL/GenBank/DDBJ databases">
        <title>Comparative genomics of Cryptococcus and Kwoniella reveals pathogenesis evolution and contrasting modes of karyotype evolution via chromosome fusion or intercentromeric recombination.</title>
        <authorList>
            <person name="Coelho M.A."/>
            <person name="David-Palma M."/>
            <person name="Shea T."/>
            <person name="Bowers K."/>
            <person name="McGinley-Smith S."/>
            <person name="Mohammad A.W."/>
            <person name="Gnirke A."/>
            <person name="Yurkov A.M."/>
            <person name="Nowrousian M."/>
            <person name="Sun S."/>
            <person name="Cuomo C.A."/>
            <person name="Heitman J."/>
        </authorList>
    </citation>
    <scope>NUCLEOTIDE SEQUENCE</scope>
    <source>
        <strain evidence="3">CBS 10118</strain>
    </source>
</reference>
<dbReference type="VEuPathDB" id="FungiDB:I302_05706"/>